<dbReference type="Pfam" id="PF14608">
    <property type="entry name" value="zf-CCCH_2"/>
    <property type="match status" value="3"/>
</dbReference>
<feature type="region of interest" description="Disordered" evidence="1">
    <location>
        <begin position="71"/>
        <end position="107"/>
    </location>
</feature>
<evidence type="ECO:0000313" key="3">
    <source>
        <dbReference type="Proteomes" id="UP001211907"/>
    </source>
</evidence>
<dbReference type="Gene3D" id="4.10.1000.30">
    <property type="match status" value="1"/>
</dbReference>
<proteinExistence type="predicted"/>
<protein>
    <recommendedName>
        <fullName evidence="4">C3H1-type domain-containing protein</fullName>
    </recommendedName>
</protein>
<evidence type="ECO:0008006" key="4">
    <source>
        <dbReference type="Google" id="ProtNLM"/>
    </source>
</evidence>
<keyword evidence="3" id="KW-1185">Reference proteome</keyword>
<name>A0AAD5SN38_9FUNG</name>
<evidence type="ECO:0000313" key="2">
    <source>
        <dbReference type="EMBL" id="KAJ3087828.1"/>
    </source>
</evidence>
<dbReference type="Proteomes" id="UP001211907">
    <property type="component" value="Unassembled WGS sequence"/>
</dbReference>
<reference evidence="2" key="1">
    <citation type="submission" date="2020-05" db="EMBL/GenBank/DDBJ databases">
        <title>Phylogenomic resolution of chytrid fungi.</title>
        <authorList>
            <person name="Stajich J.E."/>
            <person name="Amses K."/>
            <person name="Simmons R."/>
            <person name="Seto K."/>
            <person name="Myers J."/>
            <person name="Bonds A."/>
            <person name="Quandt C.A."/>
            <person name="Barry K."/>
            <person name="Liu P."/>
            <person name="Grigoriev I."/>
            <person name="Longcore J.E."/>
            <person name="James T.Y."/>
        </authorList>
    </citation>
    <scope>NUCLEOTIDE SEQUENCE</scope>
    <source>
        <strain evidence="2">JEL0513</strain>
    </source>
</reference>
<organism evidence="2 3">
    <name type="scientific">Physocladia obscura</name>
    <dbReference type="NCBI Taxonomy" id="109957"/>
    <lineage>
        <taxon>Eukaryota</taxon>
        <taxon>Fungi</taxon>
        <taxon>Fungi incertae sedis</taxon>
        <taxon>Chytridiomycota</taxon>
        <taxon>Chytridiomycota incertae sedis</taxon>
        <taxon>Chytridiomycetes</taxon>
        <taxon>Chytridiales</taxon>
        <taxon>Chytriomycetaceae</taxon>
        <taxon>Physocladia</taxon>
    </lineage>
</organism>
<gene>
    <name evidence="2" type="ORF">HK100_008225</name>
</gene>
<sequence>MNDLGNDTFNEEASAQMAEYIFELYERKKSKDEATTELLDGWAHLITNPAEFVDWVYAYIDAEKSRSLKLTVDEKPNGSSPSRKRPAPLDQLDASSSMSAHTSEKPAKQIKKIVWDLDSSAKEPKVVENSKTLASKTTLSTSVPSQIDVAEQKRLRSARFGFSAEEEQKQGQQHQKQQPRVVGIVGRSVEAGTEAKSAISSRLGNRSGGSASTNIIVTDKIVGDAKSFMPNSTPNFVANGIDYRSQQIASNFNGVRSGLGGRQYQRQQLQNQWGNNVGNNQIGYHQSNFSRNNGLGQNGFISAQPVYGTVDQYGNFVPYGGAPVAPIGFGGMGILQPQYSGGAGYGPHNNFRDKPRNFISPKQTQSYVVNAPAFSAQTPAPAAADTEELKVDLGAESEDAAEFVMEGTQTSLPSITQNATGKIPATTQLVIPNGIQQQVPCHFGDNCTRPQCPFLHSWQVLNKSKPCRFGDACRTPHCTYWHSWDGGEPPATQTQASLQSSIPCRFGAYCIKVPNCPFKHEPTFTGHKTLVLNNTASVSERTFAVGDEETEKIRGEEVINNSGALEGRVTEGLEQAAS</sequence>
<comment type="caution">
    <text evidence="2">The sequence shown here is derived from an EMBL/GenBank/DDBJ whole genome shotgun (WGS) entry which is preliminary data.</text>
</comment>
<dbReference type="AlphaFoldDB" id="A0AAD5SN38"/>
<accession>A0AAD5SN38</accession>
<evidence type="ECO:0000256" key="1">
    <source>
        <dbReference type="SAM" id="MobiDB-lite"/>
    </source>
</evidence>
<dbReference type="EMBL" id="JADGJH010003975">
    <property type="protein sequence ID" value="KAJ3087828.1"/>
    <property type="molecule type" value="Genomic_DNA"/>
</dbReference>